<dbReference type="AlphaFoldDB" id="A0A9N8VET5"/>
<dbReference type="Proteomes" id="UP000789706">
    <property type="component" value="Unassembled WGS sequence"/>
</dbReference>
<sequence>MNIVQAIDIQKIECELSGAKTTLIEQLDKAEESDRVLEVAGRRRTKITRNTYIVESTEVLQLQIPWEMEKRKRLAIEVVAKRASSDNNYKNIEEI</sequence>
<dbReference type="EMBL" id="CAJVPK010000098">
    <property type="protein sequence ID" value="CAG8448317.1"/>
    <property type="molecule type" value="Genomic_DNA"/>
</dbReference>
<protein>
    <submittedName>
        <fullName evidence="1">4973_t:CDS:1</fullName>
    </submittedName>
</protein>
<keyword evidence="2" id="KW-1185">Reference proteome</keyword>
<comment type="caution">
    <text evidence="1">The sequence shown here is derived from an EMBL/GenBank/DDBJ whole genome shotgun (WGS) entry which is preliminary data.</text>
</comment>
<reference evidence="1" key="1">
    <citation type="submission" date="2021-06" db="EMBL/GenBank/DDBJ databases">
        <authorList>
            <person name="Kallberg Y."/>
            <person name="Tangrot J."/>
            <person name="Rosling A."/>
        </authorList>
    </citation>
    <scope>NUCLEOTIDE SEQUENCE</scope>
    <source>
        <strain evidence="1">AZ414A</strain>
    </source>
</reference>
<gene>
    <name evidence="1" type="ORF">DEBURN_LOCUS1953</name>
</gene>
<evidence type="ECO:0000313" key="1">
    <source>
        <dbReference type="EMBL" id="CAG8448317.1"/>
    </source>
</evidence>
<organism evidence="1 2">
    <name type="scientific">Diversispora eburnea</name>
    <dbReference type="NCBI Taxonomy" id="1213867"/>
    <lineage>
        <taxon>Eukaryota</taxon>
        <taxon>Fungi</taxon>
        <taxon>Fungi incertae sedis</taxon>
        <taxon>Mucoromycota</taxon>
        <taxon>Glomeromycotina</taxon>
        <taxon>Glomeromycetes</taxon>
        <taxon>Diversisporales</taxon>
        <taxon>Diversisporaceae</taxon>
        <taxon>Diversispora</taxon>
    </lineage>
</organism>
<evidence type="ECO:0000313" key="2">
    <source>
        <dbReference type="Proteomes" id="UP000789706"/>
    </source>
</evidence>
<name>A0A9N8VET5_9GLOM</name>
<accession>A0A9N8VET5</accession>
<proteinExistence type="predicted"/>